<organism evidence="5 6">
    <name type="scientific">Puccinia sorghi</name>
    <dbReference type="NCBI Taxonomy" id="27349"/>
    <lineage>
        <taxon>Eukaryota</taxon>
        <taxon>Fungi</taxon>
        <taxon>Dikarya</taxon>
        <taxon>Basidiomycota</taxon>
        <taxon>Pucciniomycotina</taxon>
        <taxon>Pucciniomycetes</taxon>
        <taxon>Pucciniales</taxon>
        <taxon>Pucciniaceae</taxon>
        <taxon>Puccinia</taxon>
    </lineage>
</organism>
<dbReference type="EMBL" id="LAVV01008801">
    <property type="protein sequence ID" value="KNZ51908.1"/>
    <property type="molecule type" value="Genomic_DNA"/>
</dbReference>
<dbReference type="Proteomes" id="UP000037035">
    <property type="component" value="Unassembled WGS sequence"/>
</dbReference>
<dbReference type="GO" id="GO:0032991">
    <property type="term" value="C:protein-containing complex"/>
    <property type="evidence" value="ECO:0007669"/>
    <property type="project" value="UniProtKB-ARBA"/>
</dbReference>
<comment type="similarity">
    <text evidence="1">Belongs to the ATG14 family.</text>
</comment>
<dbReference type="InterPro" id="IPR018791">
    <property type="entry name" value="UV_resistance/autophagy_Atg14"/>
</dbReference>
<evidence type="ECO:0000256" key="3">
    <source>
        <dbReference type="ARBA" id="ARBA00023054"/>
    </source>
</evidence>
<proteinExistence type="inferred from homology"/>
<dbReference type="AlphaFoldDB" id="A0A0L6UTQ2"/>
<keyword evidence="3" id="KW-0175">Coiled coil</keyword>
<name>A0A0L6UTQ2_9BASI</name>
<evidence type="ECO:0000256" key="2">
    <source>
        <dbReference type="ARBA" id="ARBA00013807"/>
    </source>
</evidence>
<evidence type="ECO:0000313" key="5">
    <source>
        <dbReference type="EMBL" id="KNZ51908.1"/>
    </source>
</evidence>
<dbReference type="Pfam" id="PF10186">
    <property type="entry name" value="ATG14"/>
    <property type="match status" value="1"/>
</dbReference>
<reference evidence="5 6" key="1">
    <citation type="submission" date="2015-08" db="EMBL/GenBank/DDBJ databases">
        <title>Next Generation Sequencing and Analysis of the Genome of Puccinia sorghi L Schw, the Causal Agent of Maize Common Rust.</title>
        <authorList>
            <person name="Rochi L."/>
            <person name="Burguener G."/>
            <person name="Darino M."/>
            <person name="Turjanski A."/>
            <person name="Kreff E."/>
            <person name="Dieguez M.J."/>
            <person name="Sacco F."/>
        </authorList>
    </citation>
    <scope>NUCLEOTIDE SEQUENCE [LARGE SCALE GENOMIC DNA]</scope>
    <source>
        <strain evidence="5 6">RO10H11247</strain>
    </source>
</reference>
<gene>
    <name evidence="5" type="ORF">VP01_376g9</name>
</gene>
<dbReference type="VEuPathDB" id="FungiDB:VP01_376g9"/>
<evidence type="ECO:0000256" key="1">
    <source>
        <dbReference type="ARBA" id="ARBA00009574"/>
    </source>
</evidence>
<accession>A0A0L6UTQ2</accession>
<dbReference type="STRING" id="27349.A0A0L6UTQ2"/>
<sequence length="248" mass="27684">MGPFAVSALSHTSRLFSEQLPFSSQSLLELLPLDVLMECELCGIPGRKKFFCEACLTERLLIHNSSLKRLSAAHRVTLQKAAQLIEAPGGLQERRVLKSRRAALIISLRSLEAGRARSLEHSESLKNFVAKKQKELAIRQSRLHAARSQLRDRRSALDLHPSELVGGAFCPLQPKGPASNLHQQIATVLQEWDQVSQQLVHVREKLIMQLCKIYTITVNQPKQHSNVRLEAQPPSAPQHIPKSSSPPD</sequence>
<feature type="region of interest" description="Disordered" evidence="4">
    <location>
        <begin position="225"/>
        <end position="248"/>
    </location>
</feature>
<protein>
    <recommendedName>
        <fullName evidence="2">Autophagy-related protein 14</fullName>
    </recommendedName>
</protein>
<comment type="caution">
    <text evidence="5">The sequence shown here is derived from an EMBL/GenBank/DDBJ whole genome shotgun (WGS) entry which is preliminary data.</text>
</comment>
<evidence type="ECO:0000313" key="6">
    <source>
        <dbReference type="Proteomes" id="UP000037035"/>
    </source>
</evidence>
<keyword evidence="6" id="KW-1185">Reference proteome</keyword>
<dbReference type="GO" id="GO:0005737">
    <property type="term" value="C:cytoplasm"/>
    <property type="evidence" value="ECO:0007669"/>
    <property type="project" value="UniProtKB-ARBA"/>
</dbReference>
<dbReference type="OrthoDB" id="16772at2759"/>
<evidence type="ECO:0000256" key="4">
    <source>
        <dbReference type="SAM" id="MobiDB-lite"/>
    </source>
</evidence>